<sequence length="85" mass="9442">MRASPRSQVSKAWAFTRVQQLAVSPVVCWDHSVPNSWVAGALRGSKRSELAAQENQTSAITLVLMAVNLNTSISKPFFIQVMRRK</sequence>
<protein>
    <submittedName>
        <fullName evidence="1">Uncharacterized protein</fullName>
    </submittedName>
</protein>
<comment type="caution">
    <text evidence="1">The sequence shown here is derived from an EMBL/GenBank/DDBJ whole genome shotgun (WGS) entry which is preliminary data.</text>
</comment>
<gene>
    <name evidence="1" type="ORF">UVI_02033970</name>
</gene>
<evidence type="ECO:0000313" key="2">
    <source>
        <dbReference type="Proteomes" id="UP000054053"/>
    </source>
</evidence>
<dbReference type="AlphaFoldDB" id="A0A1B5KTP2"/>
<dbReference type="Proteomes" id="UP000054053">
    <property type="component" value="Unassembled WGS sequence"/>
</dbReference>
<organism evidence="1 2">
    <name type="scientific">Ustilaginoidea virens</name>
    <name type="common">Rice false smut fungus</name>
    <name type="synonym">Villosiclava virens</name>
    <dbReference type="NCBI Taxonomy" id="1159556"/>
    <lineage>
        <taxon>Eukaryota</taxon>
        <taxon>Fungi</taxon>
        <taxon>Dikarya</taxon>
        <taxon>Ascomycota</taxon>
        <taxon>Pezizomycotina</taxon>
        <taxon>Sordariomycetes</taxon>
        <taxon>Hypocreomycetidae</taxon>
        <taxon>Hypocreales</taxon>
        <taxon>Clavicipitaceae</taxon>
        <taxon>Ustilaginoidea</taxon>
    </lineage>
</organism>
<name>A0A1B5KTP2_USTVR</name>
<accession>A0A1B5KTP2</accession>
<reference evidence="2" key="1">
    <citation type="journal article" date="2016" name="Genome Announc.">
        <title>Genome sequence of Ustilaginoidea virens IPU010, a rice pathogenic fungus causing false smut.</title>
        <authorList>
            <person name="Kumagai T."/>
            <person name="Ishii T."/>
            <person name="Terai G."/>
            <person name="Umemura M."/>
            <person name="Machida M."/>
            <person name="Asai K."/>
        </authorList>
    </citation>
    <scope>NUCLEOTIDE SEQUENCE [LARGE SCALE GENOMIC DNA]</scope>
    <source>
        <strain evidence="2">IPU010</strain>
    </source>
</reference>
<proteinExistence type="predicted"/>
<dbReference type="EMBL" id="BBTG02000016">
    <property type="protein sequence ID" value="GAO14321.1"/>
    <property type="molecule type" value="Genomic_DNA"/>
</dbReference>
<evidence type="ECO:0000313" key="1">
    <source>
        <dbReference type="EMBL" id="GAO14321.1"/>
    </source>
</evidence>